<dbReference type="FunFam" id="1.10.10.60:FF:000144">
    <property type="entry name" value="homeobox-leucine zipper protein ATHB-6-like"/>
    <property type="match status" value="1"/>
</dbReference>
<evidence type="ECO:0000256" key="8">
    <source>
        <dbReference type="PROSITE-ProRule" id="PRU00108"/>
    </source>
</evidence>
<dbReference type="SMART" id="SM00389">
    <property type="entry name" value="HOX"/>
    <property type="match status" value="1"/>
</dbReference>
<keyword evidence="3 8" id="KW-0238">DNA-binding</keyword>
<dbReference type="GO" id="GO:0000976">
    <property type="term" value="F:transcription cis-regulatory region binding"/>
    <property type="evidence" value="ECO:0007669"/>
    <property type="project" value="UniProtKB-ARBA"/>
</dbReference>
<name>A0AAX6HUA6_IRIPA</name>
<dbReference type="PROSITE" id="PS50071">
    <property type="entry name" value="HOMEOBOX_2"/>
    <property type="match status" value="1"/>
</dbReference>
<dbReference type="InterPro" id="IPR045224">
    <property type="entry name" value="HDZip_class_I_plant"/>
</dbReference>
<evidence type="ECO:0000256" key="12">
    <source>
        <dbReference type="SAM" id="MobiDB-lite"/>
    </source>
</evidence>
<evidence type="ECO:0000256" key="10">
    <source>
        <dbReference type="RuleBase" id="RU369038"/>
    </source>
</evidence>
<comment type="similarity">
    <text evidence="7 10">Belongs to the HD-ZIP homeobox family. Class I subfamily.</text>
</comment>
<keyword evidence="15" id="KW-1185">Reference proteome</keyword>
<dbReference type="GO" id="GO:0045893">
    <property type="term" value="P:positive regulation of DNA-templated transcription"/>
    <property type="evidence" value="ECO:0007669"/>
    <property type="project" value="TreeGrafter"/>
</dbReference>
<evidence type="ECO:0000256" key="2">
    <source>
        <dbReference type="ARBA" id="ARBA00023015"/>
    </source>
</evidence>
<dbReference type="GO" id="GO:0005634">
    <property type="term" value="C:nucleus"/>
    <property type="evidence" value="ECO:0007669"/>
    <property type="project" value="UniProtKB-SubCell"/>
</dbReference>
<proteinExistence type="inferred from homology"/>
<dbReference type="SUPFAM" id="SSF46689">
    <property type="entry name" value="Homeodomain-like"/>
    <property type="match status" value="1"/>
</dbReference>
<evidence type="ECO:0000256" key="4">
    <source>
        <dbReference type="ARBA" id="ARBA00023155"/>
    </source>
</evidence>
<feature type="compositionally biased region" description="Polar residues" evidence="12">
    <location>
        <begin position="258"/>
        <end position="272"/>
    </location>
</feature>
<comment type="subcellular location">
    <subcellularLocation>
        <location evidence="1 8 9">Nucleus</location>
    </subcellularLocation>
</comment>
<dbReference type="Proteomes" id="UP001140949">
    <property type="component" value="Unassembled WGS sequence"/>
</dbReference>
<protein>
    <recommendedName>
        <fullName evidence="10">Homeobox-leucine zipper protein</fullName>
    </recommendedName>
    <alternativeName>
        <fullName evidence="10">HD-ZIP protein</fullName>
    </alternativeName>
    <alternativeName>
        <fullName evidence="10">Homeodomain transcription factor</fullName>
    </alternativeName>
</protein>
<feature type="DNA-binding region" description="Homeobox" evidence="8">
    <location>
        <begin position="95"/>
        <end position="154"/>
    </location>
</feature>
<dbReference type="AlphaFoldDB" id="A0AAX6HUA6"/>
<comment type="caution">
    <text evidence="14">The sequence shown here is derived from an EMBL/GenBank/DDBJ whole genome shotgun (WGS) entry which is preliminary data.</text>
</comment>
<dbReference type="PANTHER" id="PTHR24326:SF606">
    <property type="entry name" value="HOMEOBOX-LEUCINE ZIPPER PROTEIN ATHB-54"/>
    <property type="match status" value="1"/>
</dbReference>
<dbReference type="PROSITE" id="PS00027">
    <property type="entry name" value="HOMEOBOX_1"/>
    <property type="match status" value="1"/>
</dbReference>
<feature type="region of interest" description="Disordered" evidence="12">
    <location>
        <begin position="202"/>
        <end position="282"/>
    </location>
</feature>
<keyword evidence="2 10" id="KW-0805">Transcription regulation</keyword>
<keyword evidence="6 8" id="KW-0539">Nucleus</keyword>
<dbReference type="InterPro" id="IPR001356">
    <property type="entry name" value="HD"/>
</dbReference>
<keyword evidence="5 10" id="KW-0804">Transcription</keyword>
<gene>
    <name evidence="14" type="ORF">M6B38_292090</name>
</gene>
<evidence type="ECO:0000256" key="6">
    <source>
        <dbReference type="ARBA" id="ARBA00023242"/>
    </source>
</evidence>
<comment type="function">
    <text evidence="10">Transcription factor.</text>
</comment>
<evidence type="ECO:0000259" key="13">
    <source>
        <dbReference type="PROSITE" id="PS50071"/>
    </source>
</evidence>
<dbReference type="EMBL" id="JANAVB010006599">
    <property type="protein sequence ID" value="KAJ6844338.1"/>
    <property type="molecule type" value="Genomic_DNA"/>
</dbReference>
<feature type="coiled-coil region" evidence="11">
    <location>
        <begin position="152"/>
        <end position="193"/>
    </location>
</feature>
<dbReference type="InterPro" id="IPR017970">
    <property type="entry name" value="Homeobox_CS"/>
</dbReference>
<keyword evidence="4 8" id="KW-0371">Homeobox</keyword>
<dbReference type="Pfam" id="PF02183">
    <property type="entry name" value="HALZ"/>
    <property type="match status" value="1"/>
</dbReference>
<dbReference type="InterPro" id="IPR000047">
    <property type="entry name" value="HTH_motif"/>
</dbReference>
<feature type="compositionally biased region" description="Acidic residues" evidence="12">
    <location>
        <begin position="74"/>
        <end position="88"/>
    </location>
</feature>
<dbReference type="Pfam" id="PF00046">
    <property type="entry name" value="Homeodomain"/>
    <property type="match status" value="1"/>
</dbReference>
<dbReference type="PANTHER" id="PTHR24326">
    <property type="entry name" value="HOMEOBOX-LEUCINE ZIPPER PROTEIN"/>
    <property type="match status" value="1"/>
</dbReference>
<keyword evidence="11" id="KW-0175">Coiled coil</keyword>
<feature type="region of interest" description="Disordered" evidence="12">
    <location>
        <begin position="70"/>
        <end position="97"/>
    </location>
</feature>
<evidence type="ECO:0000256" key="1">
    <source>
        <dbReference type="ARBA" id="ARBA00004123"/>
    </source>
</evidence>
<evidence type="ECO:0000256" key="5">
    <source>
        <dbReference type="ARBA" id="ARBA00023163"/>
    </source>
</evidence>
<dbReference type="CDD" id="cd00086">
    <property type="entry name" value="homeodomain"/>
    <property type="match status" value="1"/>
</dbReference>
<dbReference type="InterPro" id="IPR003106">
    <property type="entry name" value="Leu_zip_homeo"/>
</dbReference>
<dbReference type="Gene3D" id="1.10.10.60">
    <property type="entry name" value="Homeodomain-like"/>
    <property type="match status" value="1"/>
</dbReference>
<evidence type="ECO:0000256" key="11">
    <source>
        <dbReference type="SAM" id="Coils"/>
    </source>
</evidence>
<evidence type="ECO:0000256" key="7">
    <source>
        <dbReference type="ARBA" id="ARBA00025748"/>
    </source>
</evidence>
<sequence length="321" mass="35676">MAGRRAYGGSDMAALLQKEGITPHALQALLASSSSSSGSARAGFDVSGSRSILNFEGACGNAMSQQQFYRAAAEAEEEEGGGDAEAEADGCLRQPDQKKRRLTADKVQFLEKSFELENKLEPERKIQLAKDLGLQPRQVAIWFQNRRARWKTKQLEKDYAALKSSYNALKTDYKNLQKDKEKLKAEVIFLADKLLFKEKEKGAAEATQQPKDLESNSASEEVKESPKSQMVGVKQEDLSSTNSAIFDSESPRRCIDGSGQNPSSEPAVSSNGFDLDHSDLSHADEAEEVRGYHQFLKLEDSSVDNFEFPVEDQALWYWPNY</sequence>
<reference evidence="14" key="2">
    <citation type="submission" date="2023-04" db="EMBL/GenBank/DDBJ databases">
        <authorList>
            <person name="Bruccoleri R.E."/>
            <person name="Oakeley E.J."/>
            <person name="Faust A.-M."/>
            <person name="Dessus-Babus S."/>
            <person name="Altorfer M."/>
            <person name="Burckhardt D."/>
            <person name="Oertli M."/>
            <person name="Naumann U."/>
            <person name="Petersen F."/>
            <person name="Wong J."/>
        </authorList>
    </citation>
    <scope>NUCLEOTIDE SEQUENCE</scope>
    <source>
        <strain evidence="14">GSM-AAB239-AS_SAM_17_03QT</strain>
        <tissue evidence="14">Leaf</tissue>
    </source>
</reference>
<reference evidence="14" key="1">
    <citation type="journal article" date="2023" name="GigaByte">
        <title>Genome assembly of the bearded iris, Iris pallida Lam.</title>
        <authorList>
            <person name="Bruccoleri R.E."/>
            <person name="Oakeley E.J."/>
            <person name="Faust A.M.E."/>
            <person name="Altorfer M."/>
            <person name="Dessus-Babus S."/>
            <person name="Burckhardt D."/>
            <person name="Oertli M."/>
            <person name="Naumann U."/>
            <person name="Petersen F."/>
            <person name="Wong J."/>
        </authorList>
    </citation>
    <scope>NUCLEOTIDE SEQUENCE</scope>
    <source>
        <strain evidence="14">GSM-AAB239-AS_SAM_17_03QT</strain>
    </source>
</reference>
<evidence type="ECO:0000256" key="9">
    <source>
        <dbReference type="RuleBase" id="RU000682"/>
    </source>
</evidence>
<feature type="compositionally biased region" description="Polar residues" evidence="12">
    <location>
        <begin position="206"/>
        <end position="219"/>
    </location>
</feature>
<dbReference type="PRINTS" id="PR00031">
    <property type="entry name" value="HTHREPRESSR"/>
</dbReference>
<evidence type="ECO:0000313" key="15">
    <source>
        <dbReference type="Proteomes" id="UP001140949"/>
    </source>
</evidence>
<feature type="domain" description="Homeobox" evidence="13">
    <location>
        <begin position="93"/>
        <end position="153"/>
    </location>
</feature>
<dbReference type="GO" id="GO:0000981">
    <property type="term" value="F:DNA-binding transcription factor activity, RNA polymerase II-specific"/>
    <property type="evidence" value="ECO:0007669"/>
    <property type="project" value="UniProtKB-UniRule"/>
</dbReference>
<evidence type="ECO:0000256" key="3">
    <source>
        <dbReference type="ARBA" id="ARBA00023125"/>
    </source>
</evidence>
<dbReference type="InterPro" id="IPR009057">
    <property type="entry name" value="Homeodomain-like_sf"/>
</dbReference>
<accession>A0AAX6HUA6</accession>
<evidence type="ECO:0000313" key="14">
    <source>
        <dbReference type="EMBL" id="KAJ6844338.1"/>
    </source>
</evidence>
<organism evidence="14 15">
    <name type="scientific">Iris pallida</name>
    <name type="common">Sweet iris</name>
    <dbReference type="NCBI Taxonomy" id="29817"/>
    <lineage>
        <taxon>Eukaryota</taxon>
        <taxon>Viridiplantae</taxon>
        <taxon>Streptophyta</taxon>
        <taxon>Embryophyta</taxon>
        <taxon>Tracheophyta</taxon>
        <taxon>Spermatophyta</taxon>
        <taxon>Magnoliopsida</taxon>
        <taxon>Liliopsida</taxon>
        <taxon>Asparagales</taxon>
        <taxon>Iridaceae</taxon>
        <taxon>Iridoideae</taxon>
        <taxon>Irideae</taxon>
        <taxon>Iris</taxon>
    </lineage>
</organism>